<evidence type="ECO:0000313" key="2">
    <source>
        <dbReference type="EMBL" id="KAF9321080.1"/>
    </source>
</evidence>
<reference evidence="2" key="1">
    <citation type="journal article" date="2020" name="Fungal Divers.">
        <title>Resolving the Mortierellaceae phylogeny through synthesis of multi-gene phylogenetics and phylogenomics.</title>
        <authorList>
            <person name="Vandepol N."/>
            <person name="Liber J."/>
            <person name="Desiro A."/>
            <person name="Na H."/>
            <person name="Kennedy M."/>
            <person name="Barry K."/>
            <person name="Grigoriev I.V."/>
            <person name="Miller A.N."/>
            <person name="O'Donnell K."/>
            <person name="Stajich J.E."/>
            <person name="Bonito G."/>
        </authorList>
    </citation>
    <scope>NUCLEOTIDE SEQUENCE</scope>
    <source>
        <strain evidence="2">NVP1</strain>
    </source>
</reference>
<organism evidence="2 3">
    <name type="scientific">Podila minutissima</name>
    <dbReference type="NCBI Taxonomy" id="64525"/>
    <lineage>
        <taxon>Eukaryota</taxon>
        <taxon>Fungi</taxon>
        <taxon>Fungi incertae sedis</taxon>
        <taxon>Mucoromycota</taxon>
        <taxon>Mortierellomycotina</taxon>
        <taxon>Mortierellomycetes</taxon>
        <taxon>Mortierellales</taxon>
        <taxon>Mortierellaceae</taxon>
        <taxon>Podila</taxon>
    </lineage>
</organism>
<dbReference type="InterPro" id="IPR012677">
    <property type="entry name" value="Nucleotide-bd_a/b_plait_sf"/>
</dbReference>
<proteinExistence type="predicted"/>
<accession>A0A9P5S957</accession>
<dbReference type="EMBL" id="JAAAUY010001649">
    <property type="protein sequence ID" value="KAF9321080.1"/>
    <property type="molecule type" value="Genomic_DNA"/>
</dbReference>
<comment type="caution">
    <text evidence="2">The sequence shown here is derived from an EMBL/GenBank/DDBJ whole genome shotgun (WGS) entry which is preliminary data.</text>
</comment>
<protein>
    <submittedName>
        <fullName evidence="2">Uncharacterized protein</fullName>
    </submittedName>
</protein>
<dbReference type="AlphaFoldDB" id="A0A9P5S957"/>
<dbReference type="Proteomes" id="UP000696485">
    <property type="component" value="Unassembled WGS sequence"/>
</dbReference>
<keyword evidence="3" id="KW-1185">Reference proteome</keyword>
<dbReference type="Gene3D" id="3.30.70.330">
    <property type="match status" value="1"/>
</dbReference>
<feature type="compositionally biased region" description="Low complexity" evidence="1">
    <location>
        <begin position="1"/>
        <end position="52"/>
    </location>
</feature>
<feature type="region of interest" description="Disordered" evidence="1">
    <location>
        <begin position="1"/>
        <end position="56"/>
    </location>
</feature>
<evidence type="ECO:0000313" key="3">
    <source>
        <dbReference type="Proteomes" id="UP000696485"/>
    </source>
</evidence>
<sequence length="245" mass="25485">MAIHSVSTSASTSSSSSPSPSPTTTSSPTLSSPSTSTTTPASQCSPSSKSSSHLLGNSIYHDSSSSASEVKSINILNNNSNNNNSHNTVSDPFGFSDYFSSSVPKSSFANSSSNNNSNSIHIGSLSGLSGLSLAAQGLHPLSTPTGTPSGNSTLSSGLFGYNNTSSSNLATSSSSPEEISTIFVVGFPEDMQEREFQNMFVFTPGFEAATLKIPNKDQQEDDALTLGVNGVNPRKQIVSHFFRVH</sequence>
<evidence type="ECO:0000256" key="1">
    <source>
        <dbReference type="SAM" id="MobiDB-lite"/>
    </source>
</evidence>
<gene>
    <name evidence="2" type="ORF">BG006_002671</name>
</gene>
<name>A0A9P5S957_9FUNG</name>